<dbReference type="EMBL" id="RCMK01000038">
    <property type="protein sequence ID" value="KAG2952358.1"/>
    <property type="molecule type" value="Genomic_DNA"/>
</dbReference>
<dbReference type="Proteomes" id="UP000697107">
    <property type="component" value="Unassembled WGS sequence"/>
</dbReference>
<dbReference type="EMBL" id="RCMG01000774">
    <property type="protein sequence ID" value="KAG2848045.1"/>
    <property type="molecule type" value="Genomic_DNA"/>
</dbReference>
<organism evidence="4 6">
    <name type="scientific">Phytophthora cactorum</name>
    <dbReference type="NCBI Taxonomy" id="29920"/>
    <lineage>
        <taxon>Eukaryota</taxon>
        <taxon>Sar</taxon>
        <taxon>Stramenopiles</taxon>
        <taxon>Oomycota</taxon>
        <taxon>Peronosporomycetes</taxon>
        <taxon>Peronosporales</taxon>
        <taxon>Peronosporaceae</taxon>
        <taxon>Phytophthora</taxon>
    </lineage>
</organism>
<evidence type="ECO:0000313" key="3">
    <source>
        <dbReference type="EMBL" id="KAG2952358.1"/>
    </source>
</evidence>
<dbReference type="Proteomes" id="UP000736787">
    <property type="component" value="Unassembled WGS sequence"/>
</dbReference>
<accession>A0A8T1KKG5</accession>
<evidence type="ECO:0000313" key="2">
    <source>
        <dbReference type="EMBL" id="KAG2927664.1"/>
    </source>
</evidence>
<protein>
    <submittedName>
        <fullName evidence="4">Uncharacterized protein</fullName>
    </submittedName>
</protein>
<reference evidence="4" key="1">
    <citation type="submission" date="2018-10" db="EMBL/GenBank/DDBJ databases">
        <title>Effector identification in a new, highly contiguous assembly of the strawberry crown rot pathogen Phytophthora cactorum.</title>
        <authorList>
            <person name="Armitage A.D."/>
            <person name="Nellist C.F."/>
            <person name="Bates H."/>
            <person name="Vickerstaff R.J."/>
            <person name="Harrison R.J."/>
        </authorList>
    </citation>
    <scope>NUCLEOTIDE SEQUENCE</scope>
    <source>
        <strain evidence="1">15-7</strain>
        <strain evidence="2">4032</strain>
        <strain evidence="3">4040</strain>
        <strain evidence="4">P415</strain>
        <strain evidence="5">P421</strain>
    </source>
</reference>
<evidence type="ECO:0000313" key="5">
    <source>
        <dbReference type="EMBL" id="KAG3217482.1"/>
    </source>
</evidence>
<sequence>MKLAVWLERGKPNSYVKAKLGLKGLEGDQLKAHENYQR</sequence>
<dbReference type="Proteomes" id="UP000735874">
    <property type="component" value="Unassembled WGS sequence"/>
</dbReference>
<dbReference type="EMBL" id="RCMI01000180">
    <property type="protein sequence ID" value="KAG2927664.1"/>
    <property type="molecule type" value="Genomic_DNA"/>
</dbReference>
<dbReference type="EMBL" id="RCML01000498">
    <property type="protein sequence ID" value="KAG2975306.1"/>
    <property type="molecule type" value="Genomic_DNA"/>
</dbReference>
<dbReference type="Proteomes" id="UP000774804">
    <property type="component" value="Unassembled WGS sequence"/>
</dbReference>
<name>A0A8T1KKG5_9STRA</name>
<dbReference type="Proteomes" id="UP000760860">
    <property type="component" value="Unassembled WGS sequence"/>
</dbReference>
<proteinExistence type="predicted"/>
<evidence type="ECO:0000313" key="1">
    <source>
        <dbReference type="EMBL" id="KAG2848045.1"/>
    </source>
</evidence>
<gene>
    <name evidence="1" type="ORF">PC113_g17649</name>
    <name evidence="2" type="ORF">PC115_g7461</name>
    <name evidence="3" type="ORF">PC117_g2826</name>
    <name evidence="4" type="ORF">PC118_g14001</name>
    <name evidence="5" type="ORF">PC129_g11701</name>
</gene>
<comment type="caution">
    <text evidence="4">The sequence shown here is derived from an EMBL/GenBank/DDBJ whole genome shotgun (WGS) entry which is preliminary data.</text>
</comment>
<dbReference type="AlphaFoldDB" id="A0A8T1KKG5"/>
<evidence type="ECO:0000313" key="4">
    <source>
        <dbReference type="EMBL" id="KAG2975306.1"/>
    </source>
</evidence>
<evidence type="ECO:0000313" key="6">
    <source>
        <dbReference type="Proteomes" id="UP000697107"/>
    </source>
</evidence>
<dbReference type="EMBL" id="RCMV01000419">
    <property type="protein sequence ID" value="KAG3217482.1"/>
    <property type="molecule type" value="Genomic_DNA"/>
</dbReference>